<keyword evidence="2" id="KW-0812">Transmembrane</keyword>
<feature type="compositionally biased region" description="Low complexity" evidence="1">
    <location>
        <begin position="59"/>
        <end position="75"/>
    </location>
</feature>
<dbReference type="STRING" id="5364.A0A5C3N3S5"/>
<dbReference type="AlphaFoldDB" id="A0A5C3N3S5"/>
<keyword evidence="2" id="KW-0472">Membrane</keyword>
<organism evidence="3 4">
    <name type="scientific">Heliocybe sulcata</name>
    <dbReference type="NCBI Taxonomy" id="5364"/>
    <lineage>
        <taxon>Eukaryota</taxon>
        <taxon>Fungi</taxon>
        <taxon>Dikarya</taxon>
        <taxon>Basidiomycota</taxon>
        <taxon>Agaricomycotina</taxon>
        <taxon>Agaricomycetes</taxon>
        <taxon>Gloeophyllales</taxon>
        <taxon>Gloeophyllaceae</taxon>
        <taxon>Heliocybe</taxon>
    </lineage>
</organism>
<keyword evidence="2" id="KW-1133">Transmembrane helix</keyword>
<evidence type="ECO:0000313" key="4">
    <source>
        <dbReference type="Proteomes" id="UP000305948"/>
    </source>
</evidence>
<feature type="region of interest" description="Disordered" evidence="1">
    <location>
        <begin position="56"/>
        <end position="75"/>
    </location>
</feature>
<dbReference type="PROSITE" id="PS51257">
    <property type="entry name" value="PROKAR_LIPOPROTEIN"/>
    <property type="match status" value="1"/>
</dbReference>
<feature type="transmembrane region" description="Helical" evidence="2">
    <location>
        <begin position="12"/>
        <end position="35"/>
    </location>
</feature>
<dbReference type="OrthoDB" id="411632at2759"/>
<evidence type="ECO:0000256" key="1">
    <source>
        <dbReference type="SAM" id="MobiDB-lite"/>
    </source>
</evidence>
<protein>
    <submittedName>
        <fullName evidence="3">Uncharacterized protein</fullName>
    </submittedName>
</protein>
<dbReference type="EMBL" id="ML213512">
    <property type="protein sequence ID" value="TFK50758.1"/>
    <property type="molecule type" value="Genomic_DNA"/>
</dbReference>
<keyword evidence="4" id="KW-1185">Reference proteome</keyword>
<reference evidence="3 4" key="1">
    <citation type="journal article" date="2019" name="Nat. Ecol. Evol.">
        <title>Megaphylogeny resolves global patterns of mushroom evolution.</title>
        <authorList>
            <person name="Varga T."/>
            <person name="Krizsan K."/>
            <person name="Foldi C."/>
            <person name="Dima B."/>
            <person name="Sanchez-Garcia M."/>
            <person name="Sanchez-Ramirez S."/>
            <person name="Szollosi G.J."/>
            <person name="Szarkandi J.G."/>
            <person name="Papp V."/>
            <person name="Albert L."/>
            <person name="Andreopoulos W."/>
            <person name="Angelini C."/>
            <person name="Antonin V."/>
            <person name="Barry K.W."/>
            <person name="Bougher N.L."/>
            <person name="Buchanan P."/>
            <person name="Buyck B."/>
            <person name="Bense V."/>
            <person name="Catcheside P."/>
            <person name="Chovatia M."/>
            <person name="Cooper J."/>
            <person name="Damon W."/>
            <person name="Desjardin D."/>
            <person name="Finy P."/>
            <person name="Geml J."/>
            <person name="Haridas S."/>
            <person name="Hughes K."/>
            <person name="Justo A."/>
            <person name="Karasinski D."/>
            <person name="Kautmanova I."/>
            <person name="Kiss B."/>
            <person name="Kocsube S."/>
            <person name="Kotiranta H."/>
            <person name="LaButti K.M."/>
            <person name="Lechner B.E."/>
            <person name="Liimatainen K."/>
            <person name="Lipzen A."/>
            <person name="Lukacs Z."/>
            <person name="Mihaltcheva S."/>
            <person name="Morgado L.N."/>
            <person name="Niskanen T."/>
            <person name="Noordeloos M.E."/>
            <person name="Ohm R.A."/>
            <person name="Ortiz-Santana B."/>
            <person name="Ovrebo C."/>
            <person name="Racz N."/>
            <person name="Riley R."/>
            <person name="Savchenko A."/>
            <person name="Shiryaev A."/>
            <person name="Soop K."/>
            <person name="Spirin V."/>
            <person name="Szebenyi C."/>
            <person name="Tomsovsky M."/>
            <person name="Tulloss R.E."/>
            <person name="Uehling J."/>
            <person name="Grigoriev I.V."/>
            <person name="Vagvolgyi C."/>
            <person name="Papp T."/>
            <person name="Martin F.M."/>
            <person name="Miettinen O."/>
            <person name="Hibbett D.S."/>
            <person name="Nagy L.G."/>
        </authorList>
    </citation>
    <scope>NUCLEOTIDE SEQUENCE [LARGE SCALE GENOMIC DNA]</scope>
    <source>
        <strain evidence="3 4">OMC1185</strain>
    </source>
</reference>
<accession>A0A5C3N3S5</accession>
<name>A0A5C3N3S5_9AGAM</name>
<dbReference type="Proteomes" id="UP000305948">
    <property type="component" value="Unassembled WGS sequence"/>
</dbReference>
<sequence length="426" mass="48944">MRMSALKIPPLAGRRSFTFILILLTSGCILTYLSYDRIRPSWLVLTPDPVAVRNGSPVSDLPSLNTDTSTDSPTPNSSTILLVSAFFPLSKSKHTMTEYSYWLSRFLGPIKSDIYFFAPPDMAQIVLDARGDLPMTLNTSYSSPFDIPPLKGLEDKYAEMHNIDREKQRHSPELYAVWAGKPFFLDEGLRNAQAEGKTYEYAFWNDAGSFRADHKYAEWPSRERVDAVWREGAQLNDASEDELIFFPIWDTPDPSMEYWTEVMGPVDNEFSEGSFFGGRPSAITWWRKLYYAYHDSYLSQGIFVGKDQTLINALFLLHPSRIITVWFADPHAPNHSLTSKGWSWWDNGEGLLGRCGPTWYYYQWWLAGDAEREAMRQVWGGKKWWWWGSGKDEEKCRDTRVLGMKGLLRREFGESWNPPSPSILAV</sequence>
<evidence type="ECO:0000256" key="2">
    <source>
        <dbReference type="SAM" id="Phobius"/>
    </source>
</evidence>
<evidence type="ECO:0000313" key="3">
    <source>
        <dbReference type="EMBL" id="TFK50758.1"/>
    </source>
</evidence>
<proteinExistence type="predicted"/>
<gene>
    <name evidence="3" type="ORF">OE88DRAFT_1680547</name>
</gene>